<dbReference type="SUPFAM" id="SSF52540">
    <property type="entry name" value="P-loop containing nucleoside triphosphate hydrolases"/>
    <property type="match status" value="1"/>
</dbReference>
<dbReference type="InterPro" id="IPR036291">
    <property type="entry name" value="NAD(P)-bd_dom_sf"/>
</dbReference>
<keyword evidence="1" id="KW-0808">Transferase</keyword>
<dbReference type="AlphaFoldDB" id="A0A6P8GS65"/>
<gene>
    <name evidence="6" type="primary">ak7a</name>
</gene>
<dbReference type="PANTHER" id="PTHR48079">
    <property type="entry name" value="PROTEIN YEEZ"/>
    <property type="match status" value="1"/>
</dbReference>
<keyword evidence="3 6" id="KW-0418">Kinase</keyword>
<dbReference type="Gene3D" id="3.40.50.720">
    <property type="entry name" value="NAD(P)-binding Rossmann-like Domain"/>
    <property type="match status" value="1"/>
</dbReference>
<feature type="region of interest" description="Disordered" evidence="4">
    <location>
        <begin position="42"/>
        <end position="61"/>
    </location>
</feature>
<keyword evidence="2" id="KW-0547">Nucleotide-binding</keyword>
<dbReference type="GO" id="GO:0005737">
    <property type="term" value="C:cytoplasm"/>
    <property type="evidence" value="ECO:0007669"/>
    <property type="project" value="TreeGrafter"/>
</dbReference>
<dbReference type="CTD" id="402854"/>
<dbReference type="InterPro" id="IPR007858">
    <property type="entry name" value="Dpy-30_motif"/>
</dbReference>
<dbReference type="CDD" id="cd22967">
    <property type="entry name" value="DD_AK7"/>
    <property type="match status" value="1"/>
</dbReference>
<reference evidence="6" key="1">
    <citation type="submission" date="2025-08" db="UniProtKB">
        <authorList>
            <consortium name="RefSeq"/>
        </authorList>
    </citation>
    <scope>IDENTIFICATION</scope>
</reference>
<dbReference type="Gene3D" id="3.40.50.300">
    <property type="entry name" value="P-loop containing nucleotide triphosphate hydrolases"/>
    <property type="match status" value="1"/>
</dbReference>
<feature type="compositionally biased region" description="Acidic residues" evidence="4">
    <location>
        <begin position="42"/>
        <end position="51"/>
    </location>
</feature>
<proteinExistence type="predicted"/>
<dbReference type="InterPro" id="IPR047499">
    <property type="entry name" value="DD_AK7"/>
</dbReference>
<dbReference type="GO" id="GO:0006139">
    <property type="term" value="P:nucleobase-containing compound metabolic process"/>
    <property type="evidence" value="ECO:0007669"/>
    <property type="project" value="InterPro"/>
</dbReference>
<keyword evidence="5" id="KW-1185">Reference proteome</keyword>
<dbReference type="Gene3D" id="1.20.890.10">
    <property type="entry name" value="cAMP-dependent protein kinase regulatory subunit, dimerization-anchoring domain"/>
    <property type="match status" value="1"/>
</dbReference>
<dbReference type="GO" id="GO:0004029">
    <property type="term" value="F:aldehyde dehydrogenase (NAD+) activity"/>
    <property type="evidence" value="ECO:0007669"/>
    <property type="project" value="TreeGrafter"/>
</dbReference>
<accession>A0A6P8GS65</accession>
<dbReference type="CDD" id="cd01428">
    <property type="entry name" value="ADK"/>
    <property type="match status" value="1"/>
</dbReference>
<evidence type="ECO:0000256" key="3">
    <source>
        <dbReference type="ARBA" id="ARBA00022777"/>
    </source>
</evidence>
<dbReference type="InterPro" id="IPR051783">
    <property type="entry name" value="NAD(P)-dependent_oxidoreduct"/>
</dbReference>
<dbReference type="OrthoDB" id="10262413at2759"/>
<dbReference type="InterPro" id="IPR000850">
    <property type="entry name" value="Adenylat/UMP-CMP_kin"/>
</dbReference>
<evidence type="ECO:0000313" key="5">
    <source>
        <dbReference type="Proteomes" id="UP000515152"/>
    </source>
</evidence>
<dbReference type="Pfam" id="PF05186">
    <property type="entry name" value="Dpy-30"/>
    <property type="match status" value="1"/>
</dbReference>
<dbReference type="Pfam" id="PF00406">
    <property type="entry name" value="ADK"/>
    <property type="match status" value="1"/>
</dbReference>
<dbReference type="SUPFAM" id="SSF51735">
    <property type="entry name" value="NAD(P)-binding Rossmann-fold domains"/>
    <property type="match status" value="1"/>
</dbReference>
<name>A0A6P8GS65_CLUHA</name>
<sequence>MADYQGGAGKRSKRIFINKVDSYSSKYIAKFLSTCVAGESFEDNDEEEDEASPSQDKESPLLQEQTFQIVGTVANTDGEKQSFIVEEYSSDKKDELYQRLTDCDVIVYNITEDVNELNEATWAITALHGYIEHFGAPKIFILVTPLMTWALTKPPDPSDTDLTLTEDDFRRRKPHANYKELSILEKTVLRLGKTRKSRLSTYVVTSGLQYGMGEGIFHPFFKMAWLGQVDKIPIYGNGRNFVPTIHINDLARVIQNIVDNKPKENLFFAVDNSKNTLEDIIKAISLSLGTGETDMVSKEEALQAKVLTPAELEYLSINLQVEASTVKNTLNVQWVCENGFVENIHHAIKEYKHTRQLLPIKMCLLGPSAVGKSTVAKKLSIFYKIHHIDVKAICDEKIPSLSPVEDHETDDTANAAGGLEEQTLFRLIRNELNSMPCQNHGFVLDGFPKTYSEAKEFFYDESLGYEDQRSGMHMFKADIMPEYIFSLDATDEFLKERVLKLPESTAVNMGYTQEKFLSDLVAFRAANVEDQTVLNYFDELEIHPELIEISDAEDLDNLAIFEQIVAQIGEPKNYGEHKAAEHKANPLRPELLEQEAAERKRMEAEEDVRIAIELEKWKHHVTEVKKQEHELLEARSFPLRNYLMKYVMPTVSQGLLESCRAKADDPVDFLVFFPPHMLFSGLYMFLCDS</sequence>
<organism evidence="5 6">
    <name type="scientific">Clupea harengus</name>
    <name type="common">Atlantic herring</name>
    <dbReference type="NCBI Taxonomy" id="7950"/>
    <lineage>
        <taxon>Eukaryota</taxon>
        <taxon>Metazoa</taxon>
        <taxon>Chordata</taxon>
        <taxon>Craniata</taxon>
        <taxon>Vertebrata</taxon>
        <taxon>Euteleostomi</taxon>
        <taxon>Actinopterygii</taxon>
        <taxon>Neopterygii</taxon>
        <taxon>Teleostei</taxon>
        <taxon>Clupei</taxon>
        <taxon>Clupeiformes</taxon>
        <taxon>Clupeoidei</taxon>
        <taxon>Clupeidae</taxon>
        <taxon>Clupea</taxon>
    </lineage>
</organism>
<dbReference type="RefSeq" id="XP_031437650.1">
    <property type="nucleotide sequence ID" value="XM_031581790.2"/>
</dbReference>
<dbReference type="KEGG" id="char:105899402"/>
<evidence type="ECO:0000313" key="6">
    <source>
        <dbReference type="RefSeq" id="XP_031437650.1"/>
    </source>
</evidence>
<evidence type="ECO:0000256" key="4">
    <source>
        <dbReference type="SAM" id="MobiDB-lite"/>
    </source>
</evidence>
<dbReference type="Proteomes" id="UP000515152">
    <property type="component" value="Chromosome 15"/>
</dbReference>
<protein>
    <submittedName>
        <fullName evidence="6">Adenylate kinase 7a isoform X1</fullName>
    </submittedName>
</protein>
<evidence type="ECO:0000256" key="2">
    <source>
        <dbReference type="ARBA" id="ARBA00022741"/>
    </source>
</evidence>
<evidence type="ECO:0000256" key="1">
    <source>
        <dbReference type="ARBA" id="ARBA00022679"/>
    </source>
</evidence>
<dbReference type="PANTHER" id="PTHR48079:SF6">
    <property type="entry name" value="NAD(P)-BINDING DOMAIN-CONTAINING PROTEIN-RELATED"/>
    <property type="match status" value="1"/>
</dbReference>
<dbReference type="GO" id="GO:0005524">
    <property type="term" value="F:ATP binding"/>
    <property type="evidence" value="ECO:0007669"/>
    <property type="project" value="InterPro"/>
</dbReference>
<dbReference type="GeneID" id="105899402"/>
<dbReference type="GO" id="GO:0019205">
    <property type="term" value="F:nucleobase-containing compound kinase activity"/>
    <property type="evidence" value="ECO:0007669"/>
    <property type="project" value="InterPro"/>
</dbReference>
<dbReference type="InterPro" id="IPR027417">
    <property type="entry name" value="P-loop_NTPase"/>
</dbReference>